<name>A0A7Y9NLY5_9BACT</name>
<dbReference type="InterPro" id="IPR023404">
    <property type="entry name" value="rSAM_horseshoe"/>
</dbReference>
<feature type="domain" description="MTTase N-terminal" evidence="11">
    <location>
        <begin position="19"/>
        <end position="137"/>
    </location>
</feature>
<dbReference type="InterPro" id="IPR005840">
    <property type="entry name" value="Ribosomal_uS12_MeSTrfase_RimO"/>
</dbReference>
<dbReference type="EMBL" id="JACCCV010000001">
    <property type="protein sequence ID" value="NYF51697.1"/>
    <property type="molecule type" value="Genomic_DNA"/>
</dbReference>
<dbReference type="InterPro" id="IPR005839">
    <property type="entry name" value="Methylthiotransferase"/>
</dbReference>
<dbReference type="EC" id="2.8.4.4" evidence="9"/>
<dbReference type="SFLD" id="SFLDS00029">
    <property type="entry name" value="Radical_SAM"/>
    <property type="match status" value="1"/>
</dbReference>
<dbReference type="InterPro" id="IPR038135">
    <property type="entry name" value="Methylthiotransferase_N_sf"/>
</dbReference>
<dbReference type="Pfam" id="PF00919">
    <property type="entry name" value="UPF0004"/>
    <property type="match status" value="1"/>
</dbReference>
<dbReference type="GO" id="GO:0006400">
    <property type="term" value="P:tRNA modification"/>
    <property type="evidence" value="ECO:0007669"/>
    <property type="project" value="InterPro"/>
</dbReference>
<keyword evidence="5 9" id="KW-0949">S-adenosyl-L-methionine</keyword>
<dbReference type="HAMAP" id="MF_01865">
    <property type="entry name" value="MTTase_RimO"/>
    <property type="match status" value="1"/>
</dbReference>
<dbReference type="GO" id="GO:0046872">
    <property type="term" value="F:metal ion binding"/>
    <property type="evidence" value="ECO:0007669"/>
    <property type="project" value="UniProtKB-KW"/>
</dbReference>
<dbReference type="InterPro" id="IPR002792">
    <property type="entry name" value="TRAM_dom"/>
</dbReference>
<dbReference type="GO" id="GO:0103039">
    <property type="term" value="F:protein methylthiotransferase activity"/>
    <property type="evidence" value="ECO:0007669"/>
    <property type="project" value="UniProtKB-EC"/>
</dbReference>
<evidence type="ECO:0000256" key="7">
    <source>
        <dbReference type="ARBA" id="ARBA00023004"/>
    </source>
</evidence>
<dbReference type="FunFam" id="3.40.50.12160:FF:000003">
    <property type="entry name" value="CDK5 regulatory subunit-associated protein 1"/>
    <property type="match status" value="1"/>
</dbReference>
<feature type="binding site" evidence="9">
    <location>
        <position position="64"/>
    </location>
    <ligand>
        <name>[4Fe-4S] cluster</name>
        <dbReference type="ChEBI" id="CHEBI:49883"/>
        <label>1</label>
    </ligand>
</feature>
<dbReference type="AlphaFoldDB" id="A0A7Y9NLY5"/>
<dbReference type="SUPFAM" id="SSF102114">
    <property type="entry name" value="Radical SAM enzymes"/>
    <property type="match status" value="1"/>
</dbReference>
<comment type="function">
    <text evidence="9">Catalyzes the methylthiolation of an aspartic acid residue of ribosomal protein uS12.</text>
</comment>
<gene>
    <name evidence="9" type="primary">rimO</name>
    <name evidence="13" type="ORF">HDF12_002062</name>
</gene>
<comment type="function">
    <text evidence="1">Catalyzes the methylthiolation of N6-(dimethylallyl)adenosine (i(6)A), leading to the formation of 2-methylthio-N6-(dimethylallyl)adenosine (ms(2)i(6)A) at position 37 in tRNAs that read codons beginning with uridine.</text>
</comment>
<comment type="cofactor">
    <cofactor evidence="9">
        <name>[4Fe-4S] cluster</name>
        <dbReference type="ChEBI" id="CHEBI:49883"/>
    </cofactor>
    <text evidence="9">Binds 2 [4Fe-4S] clusters. One cluster is coordinated with 3 cysteines and an exchangeable S-adenosyl-L-methionine.</text>
</comment>
<evidence type="ECO:0000256" key="9">
    <source>
        <dbReference type="HAMAP-Rule" id="MF_01865"/>
    </source>
</evidence>
<keyword evidence="3 9" id="KW-0963">Cytoplasm</keyword>
<dbReference type="PANTHER" id="PTHR43837">
    <property type="entry name" value="RIBOSOMAL PROTEIN S12 METHYLTHIOTRANSFERASE RIMO"/>
    <property type="match status" value="1"/>
</dbReference>
<comment type="catalytic activity">
    <reaction evidence="9">
        <text>L-aspartate(89)-[ribosomal protein uS12]-hydrogen + (sulfur carrier)-SH + AH2 + 2 S-adenosyl-L-methionine = 3-methylsulfanyl-L-aspartate(89)-[ribosomal protein uS12]-hydrogen + (sulfur carrier)-H + 5'-deoxyadenosine + L-methionine + A + S-adenosyl-L-homocysteine + 2 H(+)</text>
        <dbReference type="Rhea" id="RHEA:37087"/>
        <dbReference type="Rhea" id="RHEA-COMP:10460"/>
        <dbReference type="Rhea" id="RHEA-COMP:10461"/>
        <dbReference type="Rhea" id="RHEA-COMP:14737"/>
        <dbReference type="Rhea" id="RHEA-COMP:14739"/>
        <dbReference type="ChEBI" id="CHEBI:13193"/>
        <dbReference type="ChEBI" id="CHEBI:15378"/>
        <dbReference type="ChEBI" id="CHEBI:17319"/>
        <dbReference type="ChEBI" id="CHEBI:17499"/>
        <dbReference type="ChEBI" id="CHEBI:29917"/>
        <dbReference type="ChEBI" id="CHEBI:29961"/>
        <dbReference type="ChEBI" id="CHEBI:57844"/>
        <dbReference type="ChEBI" id="CHEBI:57856"/>
        <dbReference type="ChEBI" id="CHEBI:59789"/>
        <dbReference type="ChEBI" id="CHEBI:64428"/>
        <dbReference type="ChEBI" id="CHEBI:73599"/>
        <dbReference type="EC" id="2.8.4.4"/>
    </reaction>
</comment>
<evidence type="ECO:0000256" key="1">
    <source>
        <dbReference type="ARBA" id="ARBA00003234"/>
    </source>
</evidence>
<sequence length="599" mass="65759">MTNQATIEAEPLQAAAPRPKVGFVSLGCPKNLVDSEVMMGLLHHNGAELTPRAEDAEIIVINTCSFIDSAKQESVNTILEMVQHKRQFGGKAQRIVVAGCLVERYRDEIQKNIPEVDAVVGTGELEAILAAAGLTPSGHANNNSPFNILPQGTPEATIHTHAISMSQTDGEVAQLEATSMQQAGQNLIDRAASAVSQHSRPLADPEHDREIAPQLRIVQSLAETGTTHGDEPLNHAGDHIAHLPIGIDAGNTSRPEGDLRQQQGRFSRESWDGATAALPEYLYNDATPRILTTPRASAFIKIAEGCDHPCSFCIIPQLRGKFRSRRMSSIIAEAENLIKQGVREITLIGQDTTCYGEDLGFTDGLATLLDALAVLPGLRWLRFLYTYPNKVTTRLLETMARHDTISKYLDVPLQHASASVLKTMKRGGNAQIFLDLIAKARRIVPGIVIRTSFIVGFPGETEADYKELEAFITAAKIDWLGVFTYSDEEGAAAFNLADDTKVPNRTIQARRRKLMKLQQKISTNAKAEWVGREIDLLVEGESEETELLWEGRTSLHAPEIDGKVFINDFGPHETLVPGTFYRAEITESHDYDVVARILE</sequence>
<dbReference type="FunFam" id="3.80.30.20:FF:000001">
    <property type="entry name" value="tRNA-2-methylthio-N(6)-dimethylallyladenosine synthase 2"/>
    <property type="match status" value="1"/>
</dbReference>
<feature type="binding site" evidence="9">
    <location>
        <position position="310"/>
    </location>
    <ligand>
        <name>[4Fe-4S] cluster</name>
        <dbReference type="ChEBI" id="CHEBI:49883"/>
        <label>2</label>
        <note>4Fe-4S-S-AdoMet</note>
    </ligand>
</feature>
<keyword evidence="4 9" id="KW-0808">Transferase</keyword>
<dbReference type="PROSITE" id="PS51918">
    <property type="entry name" value="RADICAL_SAM"/>
    <property type="match status" value="1"/>
</dbReference>
<dbReference type="Pfam" id="PF04055">
    <property type="entry name" value="Radical_SAM"/>
    <property type="match status" value="1"/>
</dbReference>
<evidence type="ECO:0000256" key="8">
    <source>
        <dbReference type="ARBA" id="ARBA00023014"/>
    </source>
</evidence>
<evidence type="ECO:0000256" key="4">
    <source>
        <dbReference type="ARBA" id="ARBA00022679"/>
    </source>
</evidence>
<dbReference type="InterPro" id="IPR013848">
    <property type="entry name" value="Methylthiotransferase_N"/>
</dbReference>
<dbReference type="InterPro" id="IPR007197">
    <property type="entry name" value="rSAM"/>
</dbReference>
<dbReference type="PROSITE" id="PS50926">
    <property type="entry name" value="TRAM"/>
    <property type="match status" value="1"/>
</dbReference>
<feature type="binding site" evidence="9">
    <location>
        <position position="100"/>
    </location>
    <ligand>
        <name>[4Fe-4S] cluster</name>
        <dbReference type="ChEBI" id="CHEBI:49883"/>
        <label>1</label>
    </ligand>
</feature>
<dbReference type="Gene3D" id="3.40.50.12160">
    <property type="entry name" value="Methylthiotransferase, N-terminal domain"/>
    <property type="match status" value="1"/>
</dbReference>
<dbReference type="Gene3D" id="2.40.50.140">
    <property type="entry name" value="Nucleic acid-binding proteins"/>
    <property type="match status" value="1"/>
</dbReference>
<feature type="domain" description="Radical SAM core" evidence="12">
    <location>
        <begin position="292"/>
        <end position="524"/>
    </location>
</feature>
<evidence type="ECO:0000256" key="5">
    <source>
        <dbReference type="ARBA" id="ARBA00022691"/>
    </source>
</evidence>
<keyword evidence="13" id="KW-0687">Ribonucleoprotein</keyword>
<feature type="binding site" evidence="9">
    <location>
        <position position="306"/>
    </location>
    <ligand>
        <name>[4Fe-4S] cluster</name>
        <dbReference type="ChEBI" id="CHEBI:49883"/>
        <label>2</label>
        <note>4Fe-4S-S-AdoMet</note>
    </ligand>
</feature>
<protein>
    <recommendedName>
        <fullName evidence="9">Ribosomal protein uS12 methylthiotransferase RimO</fullName>
        <shortName evidence="9">uS12 MTTase</shortName>
        <shortName evidence="9">uS12 methylthiotransferase</shortName>
        <ecNumber evidence="9">2.8.4.4</ecNumber>
    </recommendedName>
    <alternativeName>
        <fullName evidence="9">Ribosomal protein uS12 (aspartate-C(3))-methylthiotransferase</fullName>
    </alternativeName>
    <alternativeName>
        <fullName evidence="9">Ribosome maturation factor RimO</fullName>
    </alternativeName>
</protein>
<keyword evidence="13" id="KW-0689">Ribosomal protein</keyword>
<dbReference type="PROSITE" id="PS51449">
    <property type="entry name" value="MTTASE_N"/>
    <property type="match status" value="1"/>
</dbReference>
<dbReference type="NCBIfam" id="TIGR00089">
    <property type="entry name" value="MiaB/RimO family radical SAM methylthiotransferase"/>
    <property type="match status" value="1"/>
</dbReference>
<organism evidence="13 14">
    <name type="scientific">Tunturiibacter lichenicola</name>
    <dbReference type="NCBI Taxonomy" id="2051959"/>
    <lineage>
        <taxon>Bacteria</taxon>
        <taxon>Pseudomonadati</taxon>
        <taxon>Acidobacteriota</taxon>
        <taxon>Terriglobia</taxon>
        <taxon>Terriglobales</taxon>
        <taxon>Acidobacteriaceae</taxon>
        <taxon>Tunturiibacter</taxon>
    </lineage>
</organism>
<evidence type="ECO:0000256" key="6">
    <source>
        <dbReference type="ARBA" id="ARBA00022723"/>
    </source>
</evidence>
<dbReference type="PROSITE" id="PS01278">
    <property type="entry name" value="MTTASE_RADICAL"/>
    <property type="match status" value="1"/>
</dbReference>
<dbReference type="PANTHER" id="PTHR43837:SF1">
    <property type="entry name" value="RIBOSOMAL PROTEIN US12 METHYLTHIOTRANSFERASE RIMO"/>
    <property type="match status" value="1"/>
</dbReference>
<keyword evidence="6 9" id="KW-0479">Metal-binding</keyword>
<evidence type="ECO:0000313" key="13">
    <source>
        <dbReference type="EMBL" id="NYF51697.1"/>
    </source>
</evidence>
<comment type="subcellular location">
    <subcellularLocation>
        <location evidence="9">Cytoplasm</location>
    </subcellularLocation>
</comment>
<feature type="binding site" evidence="9">
    <location>
        <position position="28"/>
    </location>
    <ligand>
        <name>[4Fe-4S] cluster</name>
        <dbReference type="ChEBI" id="CHEBI:49883"/>
        <label>1</label>
    </ligand>
</feature>
<dbReference type="GO" id="GO:0005829">
    <property type="term" value="C:cytosol"/>
    <property type="evidence" value="ECO:0007669"/>
    <property type="project" value="TreeGrafter"/>
</dbReference>
<keyword evidence="8 9" id="KW-0411">Iron-sulfur</keyword>
<dbReference type="GO" id="GO:0051539">
    <property type="term" value="F:4 iron, 4 sulfur cluster binding"/>
    <property type="evidence" value="ECO:0007669"/>
    <property type="project" value="UniProtKB-UniRule"/>
</dbReference>
<dbReference type="Proteomes" id="UP000534186">
    <property type="component" value="Unassembled WGS sequence"/>
</dbReference>
<dbReference type="Gene3D" id="3.80.30.20">
    <property type="entry name" value="tm_1862 like domain"/>
    <property type="match status" value="1"/>
</dbReference>
<keyword evidence="7 9" id="KW-0408">Iron</keyword>
<dbReference type="SFLD" id="SFLDG01082">
    <property type="entry name" value="B12-binding_domain_containing"/>
    <property type="match status" value="1"/>
</dbReference>
<evidence type="ECO:0000256" key="3">
    <source>
        <dbReference type="ARBA" id="ARBA00022490"/>
    </source>
</evidence>
<comment type="similarity">
    <text evidence="9">Belongs to the methylthiotransferase family. RimO subfamily.</text>
</comment>
<feature type="domain" description="TRAM" evidence="10">
    <location>
        <begin position="527"/>
        <end position="599"/>
    </location>
</feature>
<dbReference type="InterPro" id="IPR006638">
    <property type="entry name" value="Elp3/MiaA/NifB-like_rSAM"/>
</dbReference>
<evidence type="ECO:0000259" key="12">
    <source>
        <dbReference type="PROSITE" id="PS51918"/>
    </source>
</evidence>
<dbReference type="InterPro" id="IPR020612">
    <property type="entry name" value="Methylthiotransferase_CS"/>
</dbReference>
<dbReference type="SMART" id="SM00729">
    <property type="entry name" value="Elp3"/>
    <property type="match status" value="1"/>
</dbReference>
<evidence type="ECO:0000259" key="10">
    <source>
        <dbReference type="PROSITE" id="PS50926"/>
    </source>
</evidence>
<keyword evidence="2 9" id="KW-0004">4Fe-4S</keyword>
<dbReference type="GO" id="GO:0035599">
    <property type="term" value="F:aspartic acid methylthiotransferase activity"/>
    <property type="evidence" value="ECO:0007669"/>
    <property type="project" value="TreeGrafter"/>
</dbReference>
<evidence type="ECO:0000256" key="2">
    <source>
        <dbReference type="ARBA" id="ARBA00022485"/>
    </source>
</evidence>
<dbReference type="CDD" id="cd01335">
    <property type="entry name" value="Radical_SAM"/>
    <property type="match status" value="1"/>
</dbReference>
<feature type="binding site" evidence="9">
    <location>
        <position position="313"/>
    </location>
    <ligand>
        <name>[4Fe-4S] cluster</name>
        <dbReference type="ChEBI" id="CHEBI:49883"/>
        <label>2</label>
        <note>4Fe-4S-S-AdoMet</note>
    </ligand>
</feature>
<dbReference type="SFLD" id="SFLDG01061">
    <property type="entry name" value="methylthiotransferase"/>
    <property type="match status" value="1"/>
</dbReference>
<reference evidence="13 14" key="1">
    <citation type="submission" date="2020-07" db="EMBL/GenBank/DDBJ databases">
        <title>Genomic Encyclopedia of Type Strains, Phase IV (KMG-V): Genome sequencing to study the core and pangenomes of soil and plant-associated prokaryotes.</title>
        <authorList>
            <person name="Whitman W."/>
        </authorList>
    </citation>
    <scope>NUCLEOTIDE SEQUENCE [LARGE SCALE GENOMIC DNA]</scope>
    <source>
        <strain evidence="13 14">M8UP30</strain>
    </source>
</reference>
<dbReference type="Pfam" id="PF18693">
    <property type="entry name" value="TRAM_2"/>
    <property type="match status" value="1"/>
</dbReference>
<dbReference type="InterPro" id="IPR058240">
    <property type="entry name" value="rSAM_sf"/>
</dbReference>
<evidence type="ECO:0000313" key="14">
    <source>
        <dbReference type="Proteomes" id="UP000534186"/>
    </source>
</evidence>
<accession>A0A7Y9NLY5</accession>
<proteinExistence type="inferred from homology"/>
<dbReference type="GO" id="GO:0005840">
    <property type="term" value="C:ribosome"/>
    <property type="evidence" value="ECO:0007669"/>
    <property type="project" value="UniProtKB-KW"/>
</dbReference>
<dbReference type="InterPro" id="IPR012340">
    <property type="entry name" value="NA-bd_OB-fold"/>
</dbReference>
<comment type="caution">
    <text evidence="13">The sequence shown here is derived from an EMBL/GenBank/DDBJ whole genome shotgun (WGS) entry which is preliminary data.</text>
</comment>
<evidence type="ECO:0000259" key="11">
    <source>
        <dbReference type="PROSITE" id="PS51449"/>
    </source>
</evidence>